<protein>
    <submittedName>
        <fullName evidence="2">Uncharacterized protein</fullName>
    </submittedName>
</protein>
<evidence type="ECO:0000313" key="3">
    <source>
        <dbReference type="Proteomes" id="UP001189429"/>
    </source>
</evidence>
<reference evidence="2" key="1">
    <citation type="submission" date="2023-10" db="EMBL/GenBank/DDBJ databases">
        <authorList>
            <person name="Chen Y."/>
            <person name="Shah S."/>
            <person name="Dougan E. K."/>
            <person name="Thang M."/>
            <person name="Chan C."/>
        </authorList>
    </citation>
    <scope>NUCLEOTIDE SEQUENCE [LARGE SCALE GENOMIC DNA]</scope>
</reference>
<keyword evidence="3" id="KW-1185">Reference proteome</keyword>
<name>A0ABN9PP45_9DINO</name>
<dbReference type="EMBL" id="CAUYUJ010000720">
    <property type="protein sequence ID" value="CAK0792142.1"/>
    <property type="molecule type" value="Genomic_DNA"/>
</dbReference>
<accession>A0ABN9PP45</accession>
<proteinExistence type="predicted"/>
<feature type="non-terminal residue" evidence="2">
    <location>
        <position position="1"/>
    </location>
</feature>
<feature type="region of interest" description="Disordered" evidence="1">
    <location>
        <begin position="1"/>
        <end position="36"/>
    </location>
</feature>
<evidence type="ECO:0000313" key="2">
    <source>
        <dbReference type="EMBL" id="CAK0792142.1"/>
    </source>
</evidence>
<sequence>FSCSSPRCGRAAPGDLGGTPPCRPGTPPRVGAPGSMAARAAPGVLLALLLRPAAGARAGSDELSADLAASDSDLEMRSVRAALQDLQARVSELERAREDKACCAVWVGGKRSEPGSDVVDWCTTKKTCELNFGELVGKKMVSTVFSWVEEGEDTLVTDVVDIKDLEHCRKKRAGECPA</sequence>
<comment type="caution">
    <text evidence="2">The sequence shown here is derived from an EMBL/GenBank/DDBJ whole genome shotgun (WGS) entry which is preliminary data.</text>
</comment>
<gene>
    <name evidence="2" type="ORF">PCOR1329_LOCUS2837</name>
</gene>
<dbReference type="Proteomes" id="UP001189429">
    <property type="component" value="Unassembled WGS sequence"/>
</dbReference>
<evidence type="ECO:0000256" key="1">
    <source>
        <dbReference type="SAM" id="MobiDB-lite"/>
    </source>
</evidence>
<organism evidence="2 3">
    <name type="scientific">Prorocentrum cordatum</name>
    <dbReference type="NCBI Taxonomy" id="2364126"/>
    <lineage>
        <taxon>Eukaryota</taxon>
        <taxon>Sar</taxon>
        <taxon>Alveolata</taxon>
        <taxon>Dinophyceae</taxon>
        <taxon>Prorocentrales</taxon>
        <taxon>Prorocentraceae</taxon>
        <taxon>Prorocentrum</taxon>
    </lineage>
</organism>